<dbReference type="CDD" id="cd00130">
    <property type="entry name" value="PAS"/>
    <property type="match status" value="3"/>
</dbReference>
<dbReference type="SUPFAM" id="SSF55073">
    <property type="entry name" value="Nucleotide cyclase"/>
    <property type="match status" value="1"/>
</dbReference>
<evidence type="ECO:0000256" key="1">
    <source>
        <dbReference type="SAM" id="Coils"/>
    </source>
</evidence>
<dbReference type="Gene3D" id="3.20.20.450">
    <property type="entry name" value="EAL domain"/>
    <property type="match status" value="1"/>
</dbReference>
<dbReference type="CDD" id="cd12914">
    <property type="entry name" value="PDC1_DGC_like"/>
    <property type="match status" value="1"/>
</dbReference>
<keyword evidence="1" id="KW-0175">Coiled coil</keyword>
<keyword evidence="7" id="KW-1185">Reference proteome</keyword>
<dbReference type="InterPro" id="IPR000700">
    <property type="entry name" value="PAS-assoc_C"/>
</dbReference>
<dbReference type="SMART" id="SM00086">
    <property type="entry name" value="PAC"/>
    <property type="match status" value="3"/>
</dbReference>
<dbReference type="InterPro" id="IPR054327">
    <property type="entry name" value="His-kinase-like_sensor"/>
</dbReference>
<dbReference type="PROSITE" id="PS50883">
    <property type="entry name" value="EAL"/>
    <property type="match status" value="1"/>
</dbReference>
<dbReference type="SUPFAM" id="SSF55785">
    <property type="entry name" value="PYP-like sensor domain (PAS domain)"/>
    <property type="match status" value="3"/>
</dbReference>
<dbReference type="InterPro" id="IPR035919">
    <property type="entry name" value="EAL_sf"/>
</dbReference>
<dbReference type="Proteomes" id="UP001243009">
    <property type="component" value="Unassembled WGS sequence"/>
</dbReference>
<dbReference type="InterPro" id="IPR001610">
    <property type="entry name" value="PAC"/>
</dbReference>
<dbReference type="SMART" id="SM00052">
    <property type="entry name" value="EAL"/>
    <property type="match status" value="1"/>
</dbReference>
<dbReference type="Pfam" id="PF22588">
    <property type="entry name" value="dCache_1_like"/>
    <property type="match status" value="1"/>
</dbReference>
<feature type="domain" description="PAC" evidence="3">
    <location>
        <begin position="671"/>
        <end position="724"/>
    </location>
</feature>
<feature type="coiled-coil region" evidence="1">
    <location>
        <begin position="300"/>
        <end position="327"/>
    </location>
</feature>
<dbReference type="InterPro" id="IPR013655">
    <property type="entry name" value="PAS_fold_3"/>
</dbReference>
<name>A0ABT9ECG2_9PROT</name>
<evidence type="ECO:0000259" key="4">
    <source>
        <dbReference type="PROSITE" id="PS50883"/>
    </source>
</evidence>
<evidence type="ECO:0000259" key="2">
    <source>
        <dbReference type="PROSITE" id="PS50112"/>
    </source>
</evidence>
<dbReference type="Pfam" id="PF00563">
    <property type="entry name" value="EAL"/>
    <property type="match status" value="1"/>
</dbReference>
<evidence type="ECO:0000313" key="7">
    <source>
        <dbReference type="Proteomes" id="UP001243009"/>
    </source>
</evidence>
<dbReference type="Gene3D" id="2.10.70.100">
    <property type="match status" value="2"/>
</dbReference>
<dbReference type="Pfam" id="PF00990">
    <property type="entry name" value="GGDEF"/>
    <property type="match status" value="1"/>
</dbReference>
<dbReference type="Gene3D" id="3.30.70.270">
    <property type="match status" value="1"/>
</dbReference>
<gene>
    <name evidence="6" type="ORF">Q7A36_36700</name>
</gene>
<dbReference type="PROSITE" id="PS50112">
    <property type="entry name" value="PAS"/>
    <property type="match status" value="1"/>
</dbReference>
<dbReference type="SMART" id="SM00267">
    <property type="entry name" value="GGDEF"/>
    <property type="match status" value="1"/>
</dbReference>
<dbReference type="SMART" id="SM00091">
    <property type="entry name" value="PAS"/>
    <property type="match status" value="3"/>
</dbReference>
<dbReference type="NCBIfam" id="TIGR00254">
    <property type="entry name" value="GGDEF"/>
    <property type="match status" value="1"/>
</dbReference>
<protein>
    <submittedName>
        <fullName evidence="6">EAL domain-containing protein</fullName>
    </submittedName>
</protein>
<dbReference type="InterPro" id="IPR000160">
    <property type="entry name" value="GGDEF_dom"/>
</dbReference>
<dbReference type="RefSeq" id="WP_305108753.1">
    <property type="nucleotide sequence ID" value="NZ_JAUTWS010000134.1"/>
</dbReference>
<feature type="domain" description="EAL" evidence="4">
    <location>
        <begin position="897"/>
        <end position="1147"/>
    </location>
</feature>
<dbReference type="PROSITE" id="PS50113">
    <property type="entry name" value="PAC"/>
    <property type="match status" value="3"/>
</dbReference>
<dbReference type="CDD" id="cd01948">
    <property type="entry name" value="EAL"/>
    <property type="match status" value="1"/>
</dbReference>
<dbReference type="NCBIfam" id="TIGR00229">
    <property type="entry name" value="sensory_box"/>
    <property type="match status" value="3"/>
</dbReference>
<dbReference type="EMBL" id="JAUTWS010000134">
    <property type="protein sequence ID" value="MDO9713905.1"/>
    <property type="molecule type" value="Genomic_DNA"/>
</dbReference>
<proteinExistence type="predicted"/>
<dbReference type="InterPro" id="IPR001633">
    <property type="entry name" value="EAL_dom"/>
</dbReference>
<feature type="domain" description="PAS" evidence="2">
    <location>
        <begin position="337"/>
        <end position="409"/>
    </location>
</feature>
<dbReference type="InterPro" id="IPR000014">
    <property type="entry name" value="PAS"/>
</dbReference>
<evidence type="ECO:0000313" key="6">
    <source>
        <dbReference type="EMBL" id="MDO9713905.1"/>
    </source>
</evidence>
<accession>A0ABT9ECG2</accession>
<dbReference type="InterPro" id="IPR035965">
    <property type="entry name" value="PAS-like_dom_sf"/>
</dbReference>
<evidence type="ECO:0000259" key="3">
    <source>
        <dbReference type="PROSITE" id="PS50113"/>
    </source>
</evidence>
<feature type="domain" description="GGDEF" evidence="5">
    <location>
        <begin position="755"/>
        <end position="888"/>
    </location>
</feature>
<dbReference type="InterPro" id="IPR043128">
    <property type="entry name" value="Rev_trsase/Diguanyl_cyclase"/>
</dbReference>
<dbReference type="CDD" id="cd12915">
    <property type="entry name" value="PDC2_DGC_like"/>
    <property type="match status" value="1"/>
</dbReference>
<dbReference type="PANTHER" id="PTHR44757:SF2">
    <property type="entry name" value="BIOFILM ARCHITECTURE MAINTENANCE PROTEIN MBAA"/>
    <property type="match status" value="1"/>
</dbReference>
<dbReference type="CDD" id="cd01949">
    <property type="entry name" value="GGDEF"/>
    <property type="match status" value="1"/>
</dbReference>
<dbReference type="SUPFAM" id="SSF141868">
    <property type="entry name" value="EAL domain-like"/>
    <property type="match status" value="1"/>
</dbReference>
<evidence type="ECO:0000259" key="5">
    <source>
        <dbReference type="PROSITE" id="PS50887"/>
    </source>
</evidence>
<dbReference type="InterPro" id="IPR029787">
    <property type="entry name" value="Nucleotide_cyclase"/>
</dbReference>
<dbReference type="Pfam" id="PF08447">
    <property type="entry name" value="PAS_3"/>
    <property type="match status" value="3"/>
</dbReference>
<feature type="domain" description="PAC" evidence="3">
    <location>
        <begin position="412"/>
        <end position="465"/>
    </location>
</feature>
<feature type="domain" description="PAC" evidence="3">
    <location>
        <begin position="541"/>
        <end position="594"/>
    </location>
</feature>
<organism evidence="6 7">
    <name type="scientific">Paracraurococcus lichenis</name>
    <dbReference type="NCBI Taxonomy" id="3064888"/>
    <lineage>
        <taxon>Bacteria</taxon>
        <taxon>Pseudomonadati</taxon>
        <taxon>Pseudomonadota</taxon>
        <taxon>Alphaproteobacteria</taxon>
        <taxon>Acetobacterales</taxon>
        <taxon>Roseomonadaceae</taxon>
        <taxon>Paracraurococcus</taxon>
    </lineage>
</organism>
<dbReference type="PROSITE" id="PS50887">
    <property type="entry name" value="GGDEF"/>
    <property type="match status" value="1"/>
</dbReference>
<comment type="caution">
    <text evidence="6">The sequence shown here is derived from an EMBL/GenBank/DDBJ whole genome shotgun (WGS) entry which is preliminary data.</text>
</comment>
<dbReference type="InterPro" id="IPR052155">
    <property type="entry name" value="Biofilm_reg_signaling"/>
</dbReference>
<reference evidence="6 7" key="1">
    <citation type="submission" date="2023-08" db="EMBL/GenBank/DDBJ databases">
        <title>The draft genome sequence of Paracraurococcus sp. LOR1-02.</title>
        <authorList>
            <person name="Kingkaew E."/>
            <person name="Tanasupawat S."/>
        </authorList>
    </citation>
    <scope>NUCLEOTIDE SEQUENCE [LARGE SCALE GENOMIC DNA]</scope>
    <source>
        <strain evidence="6 7">LOR1-02</strain>
    </source>
</reference>
<dbReference type="PANTHER" id="PTHR44757">
    <property type="entry name" value="DIGUANYLATE CYCLASE DGCP"/>
    <property type="match status" value="1"/>
</dbReference>
<sequence length="1157" mass="126650">MGLVLAIGTGAYLLQQRDVALRDAEREVRNLSLVLATSVERGFRAIELMQTGILEWLHAEGMDLPETYADRANSLAVQAALHGRMAALQQVASVFLTDDAGRLIVGTKAPWPTPSLSHAERDFFRAIADVPGRESYLSSPSRNTFDGVWNIYVSRRISARDGRFLGVLGATVALDNFERYFGGVALGPDSSISLSRSDGLLLVRHPRIEEAVGTSTAQSAAFRQPLPNGGSGVATEMSPLDGKLRIKSARALEGYPLVIQATRAVEAVLEPWHREARRLGLLILLLEGLILGGVLLANRHDRQRATLQRLRQAQAESEARLALSQERERAARALAEREAAFGAVFETGTAGVAELDLASNRFVRVNQRFCEITGRTESELLGGLDSGDLDHPEDRAEAAVRLRAAVAAGHGYDMEKRYLRPDGTIAWVRISAAVSARDAAGRPLRSVGIVLDITESREAAERLRASEALLRMGMEVGRIGTFERDLATGAFRCGPETRAIFGWPVEEPISTATWLDSMLLEDRECMATRVREAIASRAEGLTSEYRLHGGSDGSPRHLEVRARYTYDAEEHPVSAIGVVIDITERREAEQRLRESEARLRLVMQVGRIGSFRHDVANDLFHCDTAARSMFGLPPGEEPVPAESWLAAVLPEDLEGLQAEVGAAWARCEPEYVISHRLRGVAEGEVRHVEARIRTDYDAEGRPVHAIGAVIDVTERREAEARIAHIAHHDALTDLPNRTLFRERLEEALARARRGTGCALLYLDLDHFKEVNDTLGHPVGDALLKAVTARLLDSVRETDTIARLGGDEFAIIQVDAEQPTAATTLAKRLVEVLSAPFELDGHQVVVGTSIGIAMVPGDGEDADTLLKNADMALYRAKAEGRGRWRFFEPEMDARMQLRRALETDLRRALAAGEFELHYQPIMDVASRRVSGLEALIRWRHPERGLVPPDAFIPLAEEIGLIVPLGEWVLAQACRDAAGWLGTPKVAVNLSPVQFASRGLVDAVATALELSGLDPARLELEITETVMLQDTQATLATLHRLKALGVRIAMDDFGTGYSSLSYLQRFPFDKVKIDRSFTSGLEQSPQSNAIVGAVTDLCLGLAMTTTAEGVETEEQLLSLLRKGCQEAQGYLFSRPCPAGEVPGLLDRLEREAKIETAAE</sequence>
<dbReference type="Gene3D" id="3.30.450.20">
    <property type="entry name" value="PAS domain"/>
    <property type="match status" value="5"/>
</dbReference>